<proteinExistence type="predicted"/>
<sequence length="55" mass="5918">MTNKKYSATIPAQQYSGGTKYSVNFTISASALTFTGAQIEDWTSSTITPPPITEN</sequence>
<comment type="caution">
    <text evidence="1">The sequence shown here is derived from an EMBL/GenBank/DDBJ whole genome shotgun (WGS) entry which is preliminary data.</text>
</comment>
<evidence type="ECO:0000313" key="1">
    <source>
        <dbReference type="EMBL" id="MPN14134.1"/>
    </source>
</evidence>
<dbReference type="EMBL" id="VSSQ01060725">
    <property type="protein sequence ID" value="MPN14134.1"/>
    <property type="molecule type" value="Genomic_DNA"/>
</dbReference>
<reference evidence="1" key="1">
    <citation type="submission" date="2019-08" db="EMBL/GenBank/DDBJ databases">
        <authorList>
            <person name="Kucharzyk K."/>
            <person name="Murdoch R.W."/>
            <person name="Higgins S."/>
            <person name="Loffler F."/>
        </authorList>
    </citation>
    <scope>NUCLEOTIDE SEQUENCE</scope>
</reference>
<protein>
    <submittedName>
        <fullName evidence="1">Uncharacterized protein</fullName>
    </submittedName>
</protein>
<accession>A0A645FPH0</accession>
<dbReference type="Gene3D" id="2.60.40.2630">
    <property type="match status" value="1"/>
</dbReference>
<gene>
    <name evidence="1" type="ORF">SDC9_161460</name>
</gene>
<organism evidence="1">
    <name type="scientific">bioreactor metagenome</name>
    <dbReference type="NCBI Taxonomy" id="1076179"/>
    <lineage>
        <taxon>unclassified sequences</taxon>
        <taxon>metagenomes</taxon>
        <taxon>ecological metagenomes</taxon>
    </lineage>
</organism>
<dbReference type="AlphaFoldDB" id="A0A645FPH0"/>
<name>A0A645FPH0_9ZZZZ</name>